<dbReference type="Gene3D" id="3.40.50.150">
    <property type="entry name" value="Vaccinia Virus protein VP39"/>
    <property type="match status" value="1"/>
</dbReference>
<keyword evidence="6 7" id="KW-0819">tRNA processing</keyword>
<dbReference type="PANTHER" id="PTHR23417">
    <property type="entry name" value="3-DEOXY-D-MANNO-OCTULOSONIC-ACID TRANSFERASE/TRNA GUANINE-N 7 - -METHYLTRANSFERASE"/>
    <property type="match status" value="1"/>
</dbReference>
<dbReference type="eggNOG" id="COG0220">
    <property type="taxonomic scope" value="Bacteria"/>
</dbReference>
<evidence type="ECO:0000256" key="3">
    <source>
        <dbReference type="ARBA" id="ARBA00022603"/>
    </source>
</evidence>
<evidence type="ECO:0000256" key="5">
    <source>
        <dbReference type="ARBA" id="ARBA00022691"/>
    </source>
</evidence>
<keyword evidence="3 7" id="KW-0489">Methyltransferase</keyword>
<dbReference type="Pfam" id="PF02390">
    <property type="entry name" value="Methyltransf_4"/>
    <property type="match status" value="1"/>
</dbReference>
<dbReference type="EMBL" id="ACJX03000001">
    <property type="protein sequence ID" value="KRT35938.1"/>
    <property type="molecule type" value="Genomic_DNA"/>
</dbReference>
<feature type="binding site" evidence="7">
    <location>
        <position position="32"/>
    </location>
    <ligand>
        <name>S-adenosyl-L-methionine</name>
        <dbReference type="ChEBI" id="CHEBI:59789"/>
    </ligand>
</feature>
<keyword evidence="4 7" id="KW-0808">Transferase</keyword>
<evidence type="ECO:0000256" key="4">
    <source>
        <dbReference type="ARBA" id="ARBA00022679"/>
    </source>
</evidence>
<name>A0A0T5XCF2_9BACT</name>
<evidence type="ECO:0000256" key="1">
    <source>
        <dbReference type="ARBA" id="ARBA00000142"/>
    </source>
</evidence>
<feature type="binding site" evidence="7">
    <location>
        <position position="84"/>
    </location>
    <ligand>
        <name>S-adenosyl-L-methionine</name>
        <dbReference type="ChEBI" id="CHEBI:59789"/>
    </ligand>
</feature>
<dbReference type="PANTHER" id="PTHR23417:SF14">
    <property type="entry name" value="PENTACOTRIPEPTIDE-REPEAT REGION OF PRORP DOMAIN-CONTAINING PROTEIN"/>
    <property type="match status" value="1"/>
</dbReference>
<accession>A0A0T5XCF2</accession>
<evidence type="ECO:0000256" key="7">
    <source>
        <dbReference type="HAMAP-Rule" id="MF_01057"/>
    </source>
</evidence>
<organism evidence="8 9">
    <name type="scientific">Acetomicrobium hydrogeniformans ATCC BAA-1850</name>
    <dbReference type="NCBI Taxonomy" id="592015"/>
    <lineage>
        <taxon>Bacteria</taxon>
        <taxon>Thermotogati</taxon>
        <taxon>Synergistota</taxon>
        <taxon>Synergistia</taxon>
        <taxon>Synergistales</taxon>
        <taxon>Acetomicrobiaceae</taxon>
        <taxon>Acetomicrobium</taxon>
    </lineage>
</organism>
<comment type="pathway">
    <text evidence="7">tRNA modification; N(7)-methylguanine-tRNA biosynthesis.</text>
</comment>
<keyword evidence="9" id="KW-1185">Reference proteome</keyword>
<evidence type="ECO:0000256" key="2">
    <source>
        <dbReference type="ARBA" id="ARBA00003015"/>
    </source>
</evidence>
<keyword evidence="5 7" id="KW-0949">S-adenosyl-L-methionine</keyword>
<protein>
    <recommendedName>
        <fullName evidence="7">tRNA (guanine-N(7)-)-methyltransferase</fullName>
        <ecNumber evidence="7">2.1.1.33</ecNumber>
    </recommendedName>
    <alternativeName>
        <fullName evidence="7">tRNA (guanine(46)-N(7))-methyltransferase</fullName>
    </alternativeName>
    <alternativeName>
        <fullName evidence="7">tRNA(m7G46)-methyltransferase</fullName>
    </alternativeName>
</protein>
<dbReference type="OrthoDB" id="9802090at2"/>
<dbReference type="HAMAP" id="MF_01057">
    <property type="entry name" value="tRNA_methyltr_TrmB"/>
    <property type="match status" value="1"/>
</dbReference>
<evidence type="ECO:0000313" key="9">
    <source>
        <dbReference type="Proteomes" id="UP000005273"/>
    </source>
</evidence>
<dbReference type="NCBIfam" id="TIGR00091">
    <property type="entry name" value="tRNA (guanosine(46)-N7)-methyltransferase TrmB"/>
    <property type="match status" value="1"/>
</dbReference>
<dbReference type="UniPathway" id="UPA00989"/>
<comment type="similarity">
    <text evidence="7">Belongs to the class I-like SAM-binding methyltransferase superfamily. TrmB family.</text>
</comment>
<feature type="binding site" evidence="7">
    <location>
        <position position="57"/>
    </location>
    <ligand>
        <name>S-adenosyl-L-methionine</name>
        <dbReference type="ChEBI" id="CHEBI:59789"/>
    </ligand>
</feature>
<dbReference type="SUPFAM" id="SSF53335">
    <property type="entry name" value="S-adenosyl-L-methionine-dependent methyltransferases"/>
    <property type="match status" value="1"/>
</dbReference>
<reference evidence="9" key="1">
    <citation type="submission" date="2012-09" db="EMBL/GenBank/DDBJ databases">
        <authorList>
            <person name="Weinstock G."/>
            <person name="Sodergren E."/>
            <person name="Clifton S."/>
            <person name="Fulton L."/>
            <person name="Fulton B."/>
            <person name="Courtney L."/>
            <person name="Fronick C."/>
            <person name="Harrison M."/>
            <person name="Strong C."/>
            <person name="Farmer C."/>
            <person name="Delehaunty K."/>
            <person name="Markovic C."/>
            <person name="Hall O."/>
            <person name="Minx P."/>
            <person name="Tomlinson C."/>
            <person name="Mitreva M."/>
            <person name="Nelson J."/>
            <person name="Hou S."/>
            <person name="Wollam A."/>
            <person name="Pepin K.H."/>
            <person name="Johnson M."/>
            <person name="Bhonagiri V."/>
            <person name="Nash W.E."/>
            <person name="Suruliraj S."/>
            <person name="Warren W."/>
            <person name="Chinwalla A."/>
            <person name="Mardis E.R."/>
            <person name="Wilson R.K."/>
        </authorList>
    </citation>
    <scope>NUCLEOTIDE SEQUENCE [LARGE SCALE GENOMIC DNA]</scope>
    <source>
        <strain evidence="9">OS1</strain>
    </source>
</reference>
<evidence type="ECO:0000256" key="6">
    <source>
        <dbReference type="ARBA" id="ARBA00022694"/>
    </source>
</evidence>
<comment type="caution">
    <text evidence="7">Lacks conserved residue(s) required for the propagation of feature annotation.</text>
</comment>
<comment type="catalytic activity">
    <reaction evidence="1 7">
        <text>guanosine(46) in tRNA + S-adenosyl-L-methionine = N(7)-methylguanosine(46) in tRNA + S-adenosyl-L-homocysteine</text>
        <dbReference type="Rhea" id="RHEA:42708"/>
        <dbReference type="Rhea" id="RHEA-COMP:10188"/>
        <dbReference type="Rhea" id="RHEA-COMP:10189"/>
        <dbReference type="ChEBI" id="CHEBI:57856"/>
        <dbReference type="ChEBI" id="CHEBI:59789"/>
        <dbReference type="ChEBI" id="CHEBI:74269"/>
        <dbReference type="ChEBI" id="CHEBI:74480"/>
        <dbReference type="EC" id="2.1.1.33"/>
    </reaction>
</comment>
<dbReference type="EC" id="2.1.1.33" evidence="7"/>
<dbReference type="RefSeq" id="WP_009201361.1">
    <property type="nucleotide sequence ID" value="NZ_ACJX03000001.1"/>
</dbReference>
<gene>
    <name evidence="7" type="primary">trmB</name>
    <name evidence="8" type="ORF">HMPREF1705_03197</name>
</gene>
<dbReference type="GO" id="GO:0043527">
    <property type="term" value="C:tRNA methyltransferase complex"/>
    <property type="evidence" value="ECO:0007669"/>
    <property type="project" value="TreeGrafter"/>
</dbReference>
<feature type="binding site" evidence="7">
    <location>
        <position position="143"/>
    </location>
    <ligand>
        <name>substrate</name>
    </ligand>
</feature>
<comment type="caution">
    <text evidence="8">The sequence shown here is derived from an EMBL/GenBank/DDBJ whole genome shotgun (WGS) entry which is preliminary data.</text>
</comment>
<dbReference type="InterPro" id="IPR029063">
    <property type="entry name" value="SAM-dependent_MTases_sf"/>
</dbReference>
<dbReference type="InterPro" id="IPR003358">
    <property type="entry name" value="tRNA_(Gua-N-7)_MeTrfase_Trmb"/>
</dbReference>
<evidence type="ECO:0000313" key="8">
    <source>
        <dbReference type="EMBL" id="KRT35938.1"/>
    </source>
</evidence>
<dbReference type="Proteomes" id="UP000005273">
    <property type="component" value="Unassembled WGS sequence"/>
</dbReference>
<dbReference type="STRING" id="592015.HMPREF1705_03197"/>
<feature type="binding site" evidence="7">
    <location>
        <position position="111"/>
    </location>
    <ligand>
        <name>substrate</name>
    </ligand>
</feature>
<dbReference type="CDD" id="cd02440">
    <property type="entry name" value="AdoMet_MTases"/>
    <property type="match status" value="1"/>
</dbReference>
<comment type="function">
    <text evidence="2 7">Catalyzes the formation of N(7)-methylguanine at position 46 (m7G46) in tRNA.</text>
</comment>
<feature type="binding site" evidence="7">
    <location>
        <begin position="176"/>
        <end position="179"/>
    </location>
    <ligand>
        <name>substrate</name>
    </ligand>
</feature>
<dbReference type="InterPro" id="IPR055361">
    <property type="entry name" value="tRNA_methyltr_TrmB_bact"/>
</dbReference>
<dbReference type="GO" id="GO:0008176">
    <property type="term" value="F:tRNA (guanine(46)-N7)-methyltransferase activity"/>
    <property type="evidence" value="ECO:0007669"/>
    <property type="project" value="UniProtKB-UniRule"/>
</dbReference>
<sequence length="312" mass="35210">MSWTLDKVILSPDSARLFRREELPRRGALFAEIGFGNGDFLVNLASARRDALCVGIEVSLTSLLKAARKVLRGGIDNVKLLNGDGSFLLREFFLPETVEGVFVNFPCPWPKKRHSKRRLINSLFADNLAGALKIGGFFELASDEKWFVDEARGCLLENGALEVEEIQHHLGGPIGTKYEQKWISLGKSIYRLRATKVSFFRTTSIVDWEEVTLDINKEMPKGWRMGKLGFMTNKTGGDDRFKWTFKDAFFGDDETGLLQVITADDGFQQKFYVRVIPRENSVLIKLDDASTVYRTPAVKESFKALAEEIGKL</sequence>
<dbReference type="AlphaFoldDB" id="A0A0T5XCF2"/>
<proteinExistence type="inferred from homology"/>
<dbReference type="PROSITE" id="PS51625">
    <property type="entry name" value="SAM_MT_TRMB"/>
    <property type="match status" value="1"/>
</dbReference>